<dbReference type="InterPro" id="IPR046956">
    <property type="entry name" value="RLP23-like"/>
</dbReference>
<accession>A0A1Y2FTB1</accession>
<feature type="domain" description="Disease resistance R13L4/SHOC-2-like LRR" evidence="10">
    <location>
        <begin position="104"/>
        <end position="217"/>
    </location>
</feature>
<keyword evidence="4" id="KW-0677">Repeat</keyword>
<comment type="subcellular location">
    <subcellularLocation>
        <location evidence="1">Membrane</location>
    </subcellularLocation>
</comment>
<reference evidence="11 12" key="1">
    <citation type="submission" date="2016-08" db="EMBL/GenBank/DDBJ databases">
        <title>A Parts List for Fungal Cellulosomes Revealed by Comparative Genomics.</title>
        <authorList>
            <consortium name="DOE Joint Genome Institute"/>
            <person name="Haitjema C.H."/>
            <person name="Gilmore S.P."/>
            <person name="Henske J.K."/>
            <person name="Solomon K.V."/>
            <person name="De Groot R."/>
            <person name="Kuo A."/>
            <person name="Mondo S.J."/>
            <person name="Salamov A.A."/>
            <person name="Labutti K."/>
            <person name="Zhao Z."/>
            <person name="Chiniquy J."/>
            <person name="Barry K."/>
            <person name="Brewer H.M."/>
            <person name="Purvine S.O."/>
            <person name="Wright A.T."/>
            <person name="Boxma B."/>
            <person name="Van Alen T."/>
            <person name="Hackstein J.H."/>
            <person name="Baker S.E."/>
            <person name="Grigoriev I.V."/>
            <person name="O'Malley M.A."/>
        </authorList>
    </citation>
    <scope>NUCLEOTIDE SEQUENCE [LARGE SCALE GENOMIC DNA]</scope>
    <source>
        <strain evidence="11 12">G1</strain>
    </source>
</reference>
<comment type="caution">
    <text evidence="11">The sequence shown here is derived from an EMBL/GenBank/DDBJ whole genome shotgun (WGS) entry which is preliminary data.</text>
</comment>
<dbReference type="AlphaFoldDB" id="A0A1Y2FTB1"/>
<evidence type="ECO:0000256" key="2">
    <source>
        <dbReference type="ARBA" id="ARBA00022692"/>
    </source>
</evidence>
<dbReference type="Proteomes" id="UP000193920">
    <property type="component" value="Unassembled WGS sequence"/>
</dbReference>
<keyword evidence="6 9" id="KW-0472">Membrane</keyword>
<dbReference type="PANTHER" id="PTHR48063">
    <property type="entry name" value="LRR RECEPTOR-LIKE KINASE"/>
    <property type="match status" value="1"/>
</dbReference>
<dbReference type="InterPro" id="IPR032675">
    <property type="entry name" value="LRR_dom_sf"/>
</dbReference>
<dbReference type="Pfam" id="PF23598">
    <property type="entry name" value="LRR_14"/>
    <property type="match status" value="1"/>
</dbReference>
<organism evidence="11 12">
    <name type="scientific">Neocallimastix californiae</name>
    <dbReference type="NCBI Taxonomy" id="1754190"/>
    <lineage>
        <taxon>Eukaryota</taxon>
        <taxon>Fungi</taxon>
        <taxon>Fungi incertae sedis</taxon>
        <taxon>Chytridiomycota</taxon>
        <taxon>Chytridiomycota incertae sedis</taxon>
        <taxon>Neocallimastigomycetes</taxon>
        <taxon>Neocallimastigales</taxon>
        <taxon>Neocallimastigaceae</taxon>
        <taxon>Neocallimastix</taxon>
    </lineage>
</organism>
<dbReference type="InterPro" id="IPR055414">
    <property type="entry name" value="LRR_R13L4/SHOC2-like"/>
</dbReference>
<evidence type="ECO:0000256" key="7">
    <source>
        <dbReference type="ARBA" id="ARBA00023180"/>
    </source>
</evidence>
<feature type="transmembrane region" description="Helical" evidence="9">
    <location>
        <begin position="295"/>
        <end position="319"/>
    </location>
</feature>
<dbReference type="OrthoDB" id="676979at2759"/>
<dbReference type="GO" id="GO:0016020">
    <property type="term" value="C:membrane"/>
    <property type="evidence" value="ECO:0007669"/>
    <property type="project" value="UniProtKB-SubCell"/>
</dbReference>
<sequence>MVSLHFFIQKTLYYFVTLVLIFNLPRALADIEDCTILERSFKLLGLKDISDHYSKKTVVSPSPSPATAPSCCDINGLIKCENINGKKYVTELHLRNYNFNGKDMNEVFEQLSKIPKLHYISLAEDAITGSIPKSISKIKQLTNLSLRKNQLTGAIPENLNELTNLVYLDLSENNLNGEIPKSLGKLSNLKVLKLNNNGFSGAIPYSFKDLKNLEQLQLSNTAITGYVPEFPKMNNCTFTNTNICYLSQSKLSCKVDIKECSDEDIKNTDSINGRNTSKSNDDDDDSKIDGDDKGLSGFTIFIIIVAIILVVVIISLLIYKYINNNKEGEEATKFVNYMDQNTNESIQKKEEPSNNNESKPRENTVLNTNNISTTQNVNEILPENANDVSCASITNMPTIDNDLLSPIMSSGMASTSPFLNSNSFISMNPSDVSSSQLVVPSASLNKNSYSVSNVNSIMASPSITSYYMPNYPVVDQTSPEYINTMNAIINGHNVFSLEHSANPIAPNRQKTTRVGSRSNAKKITKEEEARIVSGAKENNNNNNGDNLPSYEEL</sequence>
<evidence type="ECO:0000313" key="12">
    <source>
        <dbReference type="Proteomes" id="UP000193920"/>
    </source>
</evidence>
<evidence type="ECO:0000256" key="3">
    <source>
        <dbReference type="ARBA" id="ARBA00022729"/>
    </source>
</evidence>
<dbReference type="Gene3D" id="3.80.10.10">
    <property type="entry name" value="Ribonuclease Inhibitor"/>
    <property type="match status" value="1"/>
</dbReference>
<name>A0A1Y2FTB1_9FUNG</name>
<evidence type="ECO:0000256" key="8">
    <source>
        <dbReference type="SAM" id="MobiDB-lite"/>
    </source>
</evidence>
<dbReference type="PANTHER" id="PTHR48063:SF112">
    <property type="entry name" value="RECEPTOR LIKE PROTEIN 30-LIKE"/>
    <property type="match status" value="1"/>
</dbReference>
<keyword evidence="2 9" id="KW-0812">Transmembrane</keyword>
<keyword evidence="7" id="KW-0325">Glycoprotein</keyword>
<keyword evidence="5 9" id="KW-1133">Transmembrane helix</keyword>
<evidence type="ECO:0000256" key="6">
    <source>
        <dbReference type="ARBA" id="ARBA00023136"/>
    </source>
</evidence>
<evidence type="ECO:0000256" key="1">
    <source>
        <dbReference type="ARBA" id="ARBA00004370"/>
    </source>
</evidence>
<dbReference type="SUPFAM" id="SSF52058">
    <property type="entry name" value="L domain-like"/>
    <property type="match status" value="1"/>
</dbReference>
<evidence type="ECO:0000256" key="5">
    <source>
        <dbReference type="ARBA" id="ARBA00022989"/>
    </source>
</evidence>
<gene>
    <name evidence="11" type="ORF">LY90DRAFT_662971</name>
</gene>
<dbReference type="STRING" id="1754190.A0A1Y2FTB1"/>
<evidence type="ECO:0000256" key="9">
    <source>
        <dbReference type="SAM" id="Phobius"/>
    </source>
</evidence>
<feature type="region of interest" description="Disordered" evidence="8">
    <location>
        <begin position="266"/>
        <end position="288"/>
    </location>
</feature>
<proteinExistence type="predicted"/>
<evidence type="ECO:0000313" key="11">
    <source>
        <dbReference type="EMBL" id="ORY87251.1"/>
    </source>
</evidence>
<keyword evidence="3" id="KW-0732">Signal</keyword>
<keyword evidence="12" id="KW-1185">Reference proteome</keyword>
<protein>
    <submittedName>
        <fullName evidence="11">L domain-like protein</fullName>
    </submittedName>
</protein>
<feature type="compositionally biased region" description="Basic and acidic residues" evidence="8">
    <location>
        <begin position="346"/>
        <end position="362"/>
    </location>
</feature>
<evidence type="ECO:0000256" key="4">
    <source>
        <dbReference type="ARBA" id="ARBA00022737"/>
    </source>
</evidence>
<dbReference type="EMBL" id="MCOG01000001">
    <property type="protein sequence ID" value="ORY87251.1"/>
    <property type="molecule type" value="Genomic_DNA"/>
</dbReference>
<feature type="compositionally biased region" description="Polar residues" evidence="8">
    <location>
        <begin position="508"/>
        <end position="518"/>
    </location>
</feature>
<dbReference type="FunFam" id="3.80.10.10:FF:000400">
    <property type="entry name" value="Nuclear pore complex protein NUP107"/>
    <property type="match status" value="1"/>
</dbReference>
<feature type="region of interest" description="Disordered" evidence="8">
    <location>
        <begin position="506"/>
        <end position="553"/>
    </location>
</feature>
<evidence type="ECO:0000259" key="10">
    <source>
        <dbReference type="Pfam" id="PF23598"/>
    </source>
</evidence>
<feature type="region of interest" description="Disordered" evidence="8">
    <location>
        <begin position="344"/>
        <end position="364"/>
    </location>
</feature>